<dbReference type="EMBL" id="CP043506">
    <property type="protein sequence ID" value="QEO17445.1"/>
    <property type="molecule type" value="Genomic_DNA"/>
</dbReference>
<name>A0A5C1YPI9_9PROT</name>
<dbReference type="OrthoDB" id="9802264at2"/>
<proteinExistence type="predicted"/>
<keyword evidence="1" id="KW-0813">Transport</keyword>
<protein>
    <submittedName>
        <fullName evidence="5">ATP-binding cassette domain-containing protein</fullName>
    </submittedName>
</protein>
<dbReference type="SUPFAM" id="SSF50331">
    <property type="entry name" value="MOP-like"/>
    <property type="match status" value="1"/>
</dbReference>
<evidence type="ECO:0000259" key="4">
    <source>
        <dbReference type="PROSITE" id="PS50893"/>
    </source>
</evidence>
<dbReference type="PANTHER" id="PTHR42781:SF4">
    <property type="entry name" value="SPERMIDINE_PUTRESCINE IMPORT ATP-BINDING PROTEIN POTA"/>
    <property type="match status" value="1"/>
</dbReference>
<dbReference type="RefSeq" id="WP_149279123.1">
    <property type="nucleotide sequence ID" value="NZ_CP043506.1"/>
</dbReference>
<dbReference type="InterPro" id="IPR050093">
    <property type="entry name" value="ABC_SmlMolc_Importer"/>
</dbReference>
<dbReference type="Pfam" id="PF00005">
    <property type="entry name" value="ABC_tran"/>
    <property type="match status" value="1"/>
</dbReference>
<dbReference type="SMART" id="SM00382">
    <property type="entry name" value="AAA"/>
    <property type="match status" value="1"/>
</dbReference>
<keyword evidence="2" id="KW-0547">Nucleotide-binding</keyword>
<dbReference type="KEGG" id="acek:FLP30_06695"/>
<keyword evidence="3 5" id="KW-0067">ATP-binding</keyword>
<evidence type="ECO:0000313" key="5">
    <source>
        <dbReference type="EMBL" id="QEO17445.1"/>
    </source>
</evidence>
<reference evidence="5 6" key="1">
    <citation type="submission" date="2019-09" db="EMBL/GenBank/DDBJ databases">
        <title>Genome sequencing of strain KACC 21233.</title>
        <authorList>
            <person name="Heo J."/>
            <person name="Kim S.-J."/>
            <person name="Kim J.-S."/>
            <person name="Hong S.-B."/>
            <person name="Kwon S.-W."/>
        </authorList>
    </citation>
    <scope>NUCLEOTIDE SEQUENCE [LARGE SCALE GENOMIC DNA]</scope>
    <source>
        <strain evidence="5 6">KACC 21233</strain>
    </source>
</reference>
<evidence type="ECO:0000256" key="2">
    <source>
        <dbReference type="ARBA" id="ARBA00022741"/>
    </source>
</evidence>
<evidence type="ECO:0000256" key="1">
    <source>
        <dbReference type="ARBA" id="ARBA00022448"/>
    </source>
</evidence>
<evidence type="ECO:0000256" key="3">
    <source>
        <dbReference type="ARBA" id="ARBA00022840"/>
    </source>
</evidence>
<dbReference type="InterPro" id="IPR027417">
    <property type="entry name" value="P-loop_NTPase"/>
</dbReference>
<dbReference type="GO" id="GO:0043190">
    <property type="term" value="C:ATP-binding cassette (ABC) transporter complex"/>
    <property type="evidence" value="ECO:0007669"/>
    <property type="project" value="InterPro"/>
</dbReference>
<dbReference type="GO" id="GO:0005524">
    <property type="term" value="F:ATP binding"/>
    <property type="evidence" value="ECO:0007669"/>
    <property type="project" value="UniProtKB-KW"/>
</dbReference>
<dbReference type="FunFam" id="3.40.50.300:FF:000133">
    <property type="entry name" value="Spermidine/putrescine import ATP-binding protein PotA"/>
    <property type="match status" value="1"/>
</dbReference>
<evidence type="ECO:0000313" key="6">
    <source>
        <dbReference type="Proteomes" id="UP000324536"/>
    </source>
</evidence>
<sequence>MVEVSAQAGLAVELVGLTKSYGHGKPVLKGIDLEIRQGEFFTLLGPSGSGKTTTLRLIGGFELPDAGTIMLGGQTVTRLLPYQRDVNTMFQDYALFPHMSLLDNVAYGMRMRGVGVAERRARALKALEMVHLHAVMDRRPAQLSGGQRQRVALARALVNQPSLILLDEPLGALDLKLRREMQVELKRIQKQTGITFVYVTHDQEEALSMSDRIAVFSEGVIEQIGTPADLYERPVSTFVARFIGSSNIRHEAGYEVLLRPEDIRLEAQGYVPAPDEVGLAGTIGEVSYLGPVTRCRVVTEGGEDVQAILPSRLARGLRENMAVVAVWSRTAAYTLPHGAGRASGPV</sequence>
<feature type="domain" description="ABC transporter" evidence="4">
    <location>
        <begin position="12"/>
        <end position="243"/>
    </location>
</feature>
<dbReference type="InterPro" id="IPR017871">
    <property type="entry name" value="ABC_transporter-like_CS"/>
</dbReference>
<dbReference type="AlphaFoldDB" id="A0A5C1YPI9"/>
<dbReference type="GO" id="GO:0015847">
    <property type="term" value="P:putrescine transport"/>
    <property type="evidence" value="ECO:0007669"/>
    <property type="project" value="UniProtKB-ARBA"/>
</dbReference>
<gene>
    <name evidence="5" type="ORF">FLP30_06695</name>
</gene>
<dbReference type="PROSITE" id="PS50893">
    <property type="entry name" value="ABC_TRANSPORTER_2"/>
    <property type="match status" value="1"/>
</dbReference>
<dbReference type="PANTHER" id="PTHR42781">
    <property type="entry name" value="SPERMIDINE/PUTRESCINE IMPORT ATP-BINDING PROTEIN POTA"/>
    <property type="match status" value="1"/>
</dbReference>
<dbReference type="InterPro" id="IPR003593">
    <property type="entry name" value="AAA+_ATPase"/>
</dbReference>
<dbReference type="InterPro" id="IPR003439">
    <property type="entry name" value="ABC_transporter-like_ATP-bd"/>
</dbReference>
<accession>A0A5C1YPI9</accession>
<dbReference type="Proteomes" id="UP000324536">
    <property type="component" value="Chromosome"/>
</dbReference>
<dbReference type="InterPro" id="IPR008995">
    <property type="entry name" value="Mo/tungstate-bd_C_term_dom"/>
</dbReference>
<dbReference type="SUPFAM" id="SSF52540">
    <property type="entry name" value="P-loop containing nucleoside triphosphate hydrolases"/>
    <property type="match status" value="1"/>
</dbReference>
<dbReference type="Gene3D" id="3.40.50.300">
    <property type="entry name" value="P-loop containing nucleotide triphosphate hydrolases"/>
    <property type="match status" value="1"/>
</dbReference>
<keyword evidence="6" id="KW-1185">Reference proteome</keyword>
<dbReference type="PROSITE" id="PS00211">
    <property type="entry name" value="ABC_TRANSPORTER_1"/>
    <property type="match status" value="1"/>
</dbReference>
<dbReference type="Pfam" id="PF08402">
    <property type="entry name" value="TOBE_2"/>
    <property type="match status" value="1"/>
</dbReference>
<organism evidence="5 6">
    <name type="scientific">Acetobacter vaccinii</name>
    <dbReference type="NCBI Taxonomy" id="2592655"/>
    <lineage>
        <taxon>Bacteria</taxon>
        <taxon>Pseudomonadati</taxon>
        <taxon>Pseudomonadota</taxon>
        <taxon>Alphaproteobacteria</taxon>
        <taxon>Acetobacterales</taxon>
        <taxon>Acetobacteraceae</taxon>
        <taxon>Acetobacter</taxon>
    </lineage>
</organism>
<dbReference type="InterPro" id="IPR013611">
    <property type="entry name" value="Transp-assoc_OB_typ2"/>
</dbReference>
<dbReference type="GO" id="GO:0022857">
    <property type="term" value="F:transmembrane transporter activity"/>
    <property type="evidence" value="ECO:0007669"/>
    <property type="project" value="InterPro"/>
</dbReference>
<dbReference type="GO" id="GO:0016887">
    <property type="term" value="F:ATP hydrolysis activity"/>
    <property type="evidence" value="ECO:0007669"/>
    <property type="project" value="InterPro"/>
</dbReference>